<dbReference type="EMBL" id="JAFBCG010000001">
    <property type="protein sequence ID" value="MBM7802497.1"/>
    <property type="molecule type" value="Genomic_DNA"/>
</dbReference>
<evidence type="ECO:0000256" key="1">
    <source>
        <dbReference type="ARBA" id="ARBA00023015"/>
    </source>
</evidence>
<dbReference type="InterPro" id="IPR036390">
    <property type="entry name" value="WH_DNA-bd_sf"/>
</dbReference>
<dbReference type="Proteomes" id="UP000746584">
    <property type="component" value="Unassembled WGS sequence"/>
</dbReference>
<reference evidence="5" key="1">
    <citation type="journal article" date="2014" name="Int. J. Syst. Evol. Microbiol.">
        <title>Complete genome sequence of Corynebacterium casei LMG S-19264T (=DSM 44701T), isolated from a smear-ripened cheese.</title>
        <authorList>
            <consortium name="US DOE Joint Genome Institute (JGI-PGF)"/>
            <person name="Walter F."/>
            <person name="Albersmeier A."/>
            <person name="Kalinowski J."/>
            <person name="Ruckert C."/>
        </authorList>
    </citation>
    <scope>NUCLEOTIDE SEQUENCE</scope>
    <source>
        <strain evidence="5">JCM 1480</strain>
    </source>
</reference>
<dbReference type="InterPro" id="IPR036388">
    <property type="entry name" value="WH-like_DNA-bd_sf"/>
</dbReference>
<dbReference type="GO" id="GO:0003700">
    <property type="term" value="F:DNA-binding transcription factor activity"/>
    <property type="evidence" value="ECO:0007669"/>
    <property type="project" value="InterPro"/>
</dbReference>
<feature type="domain" description="HTH gntR-type" evidence="4">
    <location>
        <begin position="4"/>
        <end position="71"/>
    </location>
</feature>
<dbReference type="InterPro" id="IPR000524">
    <property type="entry name" value="Tscrpt_reg_HTH_GntR"/>
</dbReference>
<dbReference type="EMBL" id="BMOI01000012">
    <property type="protein sequence ID" value="GGL07424.1"/>
    <property type="molecule type" value="Genomic_DNA"/>
</dbReference>
<accession>A0A8H9GAV4</accession>
<dbReference type="RefSeq" id="WP_188889224.1">
    <property type="nucleotide sequence ID" value="NZ_BMOI01000012.1"/>
</dbReference>
<evidence type="ECO:0000313" key="8">
    <source>
        <dbReference type="Proteomes" id="UP000746584"/>
    </source>
</evidence>
<evidence type="ECO:0000259" key="4">
    <source>
        <dbReference type="PROSITE" id="PS50949"/>
    </source>
</evidence>
<dbReference type="GO" id="GO:0003677">
    <property type="term" value="F:DNA binding"/>
    <property type="evidence" value="ECO:0007669"/>
    <property type="project" value="UniProtKB-KW"/>
</dbReference>
<proteinExistence type="predicted"/>
<dbReference type="SUPFAM" id="SSF46785">
    <property type="entry name" value="Winged helix' DNA-binding domain"/>
    <property type="match status" value="1"/>
</dbReference>
<reference evidence="5" key="2">
    <citation type="submission" date="2020-09" db="EMBL/GenBank/DDBJ databases">
        <authorList>
            <person name="Sun Q."/>
            <person name="Ohkuma M."/>
        </authorList>
    </citation>
    <scope>NUCLEOTIDE SEQUENCE</scope>
    <source>
        <strain evidence="5">JCM 1480</strain>
    </source>
</reference>
<evidence type="ECO:0000313" key="7">
    <source>
        <dbReference type="Proteomes" id="UP000648535"/>
    </source>
</evidence>
<dbReference type="SMART" id="SM00345">
    <property type="entry name" value="HTH_GNTR"/>
    <property type="match status" value="1"/>
</dbReference>
<dbReference type="Gene3D" id="1.10.10.10">
    <property type="entry name" value="Winged helix-like DNA-binding domain superfamily/Winged helix DNA-binding domain"/>
    <property type="match status" value="1"/>
</dbReference>
<keyword evidence="2" id="KW-0238">DNA-binding</keyword>
<comment type="caution">
    <text evidence="5">The sequence shown here is derived from an EMBL/GenBank/DDBJ whole genome shotgun (WGS) entry which is preliminary data.</text>
</comment>
<keyword evidence="3" id="KW-0804">Transcription</keyword>
<keyword evidence="8" id="KW-1185">Reference proteome</keyword>
<dbReference type="Proteomes" id="UP000648535">
    <property type="component" value="Unassembled WGS sequence"/>
</dbReference>
<reference evidence="6 8" key="3">
    <citation type="submission" date="2021-01" db="EMBL/GenBank/DDBJ databases">
        <title>Sequencing the genomes of 1000 actinobacteria strains.</title>
        <authorList>
            <person name="Klenk H.-P."/>
        </authorList>
    </citation>
    <scope>NUCLEOTIDE SEQUENCE [LARGE SCALE GENOMIC DNA]</scope>
    <source>
        <strain evidence="6 8">DSM 20542</strain>
    </source>
</reference>
<gene>
    <name evidence="5" type="ORF">GCM10009769_27160</name>
    <name evidence="6" type="ORF">JOE58_001748</name>
</gene>
<evidence type="ECO:0000313" key="5">
    <source>
        <dbReference type="EMBL" id="GGL07424.1"/>
    </source>
</evidence>
<evidence type="ECO:0000256" key="3">
    <source>
        <dbReference type="ARBA" id="ARBA00023163"/>
    </source>
</evidence>
<organism evidence="5 7">
    <name type="scientific">Curtobacterium luteum</name>
    <dbReference type="NCBI Taxonomy" id="33881"/>
    <lineage>
        <taxon>Bacteria</taxon>
        <taxon>Bacillati</taxon>
        <taxon>Actinomycetota</taxon>
        <taxon>Actinomycetes</taxon>
        <taxon>Micrococcales</taxon>
        <taxon>Microbacteriaceae</taxon>
        <taxon>Curtobacterium</taxon>
    </lineage>
</organism>
<dbReference type="Pfam" id="PF00392">
    <property type="entry name" value="GntR"/>
    <property type="match status" value="1"/>
</dbReference>
<evidence type="ECO:0000256" key="2">
    <source>
        <dbReference type="ARBA" id="ARBA00023125"/>
    </source>
</evidence>
<dbReference type="PROSITE" id="PS50949">
    <property type="entry name" value="HTH_GNTR"/>
    <property type="match status" value="1"/>
</dbReference>
<name>A0A8H9GAV4_9MICO</name>
<dbReference type="PANTHER" id="PTHR43537">
    <property type="entry name" value="TRANSCRIPTIONAL REGULATOR, GNTR FAMILY"/>
    <property type="match status" value="1"/>
</dbReference>
<dbReference type="PANTHER" id="PTHR43537:SF5">
    <property type="entry name" value="UXU OPERON TRANSCRIPTIONAL REGULATOR"/>
    <property type="match status" value="1"/>
</dbReference>
<dbReference type="AlphaFoldDB" id="A0A8H9GAV4"/>
<keyword evidence="1" id="KW-0805">Transcription regulation</keyword>
<protein>
    <recommendedName>
        <fullName evidence="4">HTH gntR-type domain-containing protein</fullName>
    </recommendedName>
</protein>
<evidence type="ECO:0000313" key="6">
    <source>
        <dbReference type="EMBL" id="MBM7802497.1"/>
    </source>
</evidence>
<sequence>MRRSLLRDAVFAIVLENVLLGVYRRGERLRLEQLAEDLRVSRTPVREALAPLESLRLVSVQRYVGVVIAHWSVEQMCERLRIARTMLVEPPGDGTGTSERFDRRAIADCRSEAGCFVELAAWVLRRSGASVSADWVESQFAVLDVFFTDDVCAANGIDAAVDRRRRVALVERACAAADGDAVDGCAKALVELVDALIGMPERFRMKASA</sequence>